<dbReference type="InterPro" id="IPR001789">
    <property type="entry name" value="Sig_transdc_resp-reg_receiver"/>
</dbReference>
<evidence type="ECO:0000256" key="1">
    <source>
        <dbReference type="PROSITE-ProRule" id="PRU00169"/>
    </source>
</evidence>
<dbReference type="GO" id="GO:0003677">
    <property type="term" value="F:DNA binding"/>
    <property type="evidence" value="ECO:0007669"/>
    <property type="project" value="UniProtKB-KW"/>
</dbReference>
<accession>A0ABZ0W8Z6</accession>
<reference evidence="3 4" key="1">
    <citation type="submission" date="2023-12" db="EMBL/GenBank/DDBJ databases">
        <title>Genome sequencing and assembly of bacterial species from a model synthetic community.</title>
        <authorList>
            <person name="Hogle S.L."/>
        </authorList>
    </citation>
    <scope>NUCLEOTIDE SEQUENCE [LARGE SCALE GENOMIC DNA]</scope>
    <source>
        <strain evidence="3 4">HAMBI_3031</strain>
    </source>
</reference>
<dbReference type="SUPFAM" id="SSF52172">
    <property type="entry name" value="CheY-like"/>
    <property type="match status" value="1"/>
</dbReference>
<gene>
    <name evidence="3" type="ORF">U0035_03200</name>
</gene>
<dbReference type="Pfam" id="PF04397">
    <property type="entry name" value="LytTR"/>
    <property type="match status" value="1"/>
</dbReference>
<dbReference type="InterPro" id="IPR007492">
    <property type="entry name" value="LytTR_DNA-bd_dom"/>
</dbReference>
<evidence type="ECO:0000259" key="2">
    <source>
        <dbReference type="PROSITE" id="PS50110"/>
    </source>
</evidence>
<protein>
    <submittedName>
        <fullName evidence="3">LytTR family DNA-binding domain-containing protein</fullName>
    </submittedName>
</protein>
<dbReference type="SMART" id="SM00850">
    <property type="entry name" value="LytTR"/>
    <property type="match status" value="1"/>
</dbReference>
<proteinExistence type="predicted"/>
<evidence type="ECO:0000313" key="4">
    <source>
        <dbReference type="Proteomes" id="UP001325680"/>
    </source>
</evidence>
<sequence>MAISVQIVEKSRAAYDLIKYWIENTAFNKFIFLPYVAPDDAGEIFLSGKPDILVIDLSVSNNFSSGTAGKLNRNPTKVIVLAAKESMEAIQQFIEIGISALVMKPVQQNPFTRAVAKVVDQINAEEEKPTPGQFVSFKSHQSMLYLNELDIVFIESERNSSKLTLKNGECQTVNEGILGIEQHLKARELLKVDKNTIINLSRITYLGEDIKGGECLLRLNNGSEISRPLSKVALSSLYKIFPQKNSSVNIKGQDRNGHDSRAAW</sequence>
<organism evidence="3 4">
    <name type="scientific">Niabella yanshanensis</name>
    <dbReference type="NCBI Taxonomy" id="577386"/>
    <lineage>
        <taxon>Bacteria</taxon>
        <taxon>Pseudomonadati</taxon>
        <taxon>Bacteroidota</taxon>
        <taxon>Chitinophagia</taxon>
        <taxon>Chitinophagales</taxon>
        <taxon>Chitinophagaceae</taxon>
        <taxon>Niabella</taxon>
    </lineage>
</organism>
<dbReference type="Gene3D" id="2.40.50.1020">
    <property type="entry name" value="LytTr DNA-binding domain"/>
    <property type="match status" value="1"/>
</dbReference>
<feature type="domain" description="Response regulatory" evidence="2">
    <location>
        <begin position="4"/>
        <end position="119"/>
    </location>
</feature>
<keyword evidence="1" id="KW-0597">Phosphoprotein</keyword>
<feature type="modified residue" description="4-aspartylphosphate" evidence="1">
    <location>
        <position position="56"/>
    </location>
</feature>
<dbReference type="PROSITE" id="PS50110">
    <property type="entry name" value="RESPONSE_REGULATORY"/>
    <property type="match status" value="1"/>
</dbReference>
<dbReference type="Proteomes" id="UP001325680">
    <property type="component" value="Chromosome"/>
</dbReference>
<keyword evidence="3" id="KW-0238">DNA-binding</keyword>
<dbReference type="Gene3D" id="3.40.50.2300">
    <property type="match status" value="1"/>
</dbReference>
<dbReference type="RefSeq" id="WP_114792901.1">
    <property type="nucleotide sequence ID" value="NZ_CP139960.1"/>
</dbReference>
<evidence type="ECO:0000313" key="3">
    <source>
        <dbReference type="EMBL" id="WQD39154.1"/>
    </source>
</evidence>
<dbReference type="EMBL" id="CP139960">
    <property type="protein sequence ID" value="WQD39154.1"/>
    <property type="molecule type" value="Genomic_DNA"/>
</dbReference>
<keyword evidence="4" id="KW-1185">Reference proteome</keyword>
<dbReference type="InterPro" id="IPR011006">
    <property type="entry name" value="CheY-like_superfamily"/>
</dbReference>
<name>A0ABZ0W8Z6_9BACT</name>